<evidence type="ECO:0000256" key="1">
    <source>
        <dbReference type="ARBA" id="ARBA00004370"/>
    </source>
</evidence>
<dbReference type="CDD" id="cd14978">
    <property type="entry name" value="7tmA_FMRFamide_R-like"/>
    <property type="match status" value="1"/>
</dbReference>
<dbReference type="OMA" id="NEEANAC"/>
<dbReference type="InterPro" id="IPR019427">
    <property type="entry name" value="7TM_GPCR_serpentine_rcpt_Srw"/>
</dbReference>
<proteinExistence type="predicted"/>
<dbReference type="AlphaFoldDB" id="E3LIH5"/>
<keyword evidence="2 5" id="KW-0812">Transmembrane</keyword>
<protein>
    <recommendedName>
        <fullName evidence="6">G-protein coupled receptors family 1 profile domain-containing protein</fullName>
    </recommendedName>
</protein>
<dbReference type="OrthoDB" id="10467784at2759"/>
<dbReference type="PROSITE" id="PS50262">
    <property type="entry name" value="G_PROTEIN_RECEP_F1_2"/>
    <property type="match status" value="1"/>
</dbReference>
<gene>
    <name evidence="7" type="ORF">CRE_08961</name>
</gene>
<evidence type="ECO:0000259" key="6">
    <source>
        <dbReference type="PROSITE" id="PS50262"/>
    </source>
</evidence>
<dbReference type="GO" id="GO:0008528">
    <property type="term" value="F:G protein-coupled peptide receptor activity"/>
    <property type="evidence" value="ECO:0007669"/>
    <property type="project" value="InterPro"/>
</dbReference>
<comment type="subcellular location">
    <subcellularLocation>
        <location evidence="1">Membrane</location>
    </subcellularLocation>
</comment>
<sequence length="328" mass="38291">MIQWEQRTKVSVDTFTTASSHTALMETSCEPFFPNVKKSTAKLLCSIFNWFTPFVQFCVDRERYVSTLVVIMNILHFIILTKKSMRTTSINLIMAAVALSDICSQSYILHHEIIRIFIYFYPCYSKATYYNIFLLENIMNTLRNFTRRCSTWLSLSIAVIRTLVIRNPMNPKYEKLSKPKTAFTLILVIYALCFPLAVVEYLGNWLVENVDATECRDNETTSVYYYSGYSDWFTDNDYMVYKLFYGTEGVVSKLFPCILFPIFTTLLIIEIRKAEKSRQNLFVSKSESRNTTKLIFYLTLTFFIGEFPMALFYGLNPVLLMLNEEGFQ</sequence>
<organism evidence="8">
    <name type="scientific">Caenorhabditis remanei</name>
    <name type="common">Caenorhabditis vulgaris</name>
    <dbReference type="NCBI Taxonomy" id="31234"/>
    <lineage>
        <taxon>Eukaryota</taxon>
        <taxon>Metazoa</taxon>
        <taxon>Ecdysozoa</taxon>
        <taxon>Nematoda</taxon>
        <taxon>Chromadorea</taxon>
        <taxon>Rhabditida</taxon>
        <taxon>Rhabditina</taxon>
        <taxon>Rhabditomorpha</taxon>
        <taxon>Rhabditoidea</taxon>
        <taxon>Rhabditidae</taxon>
        <taxon>Peloderinae</taxon>
        <taxon>Caenorhabditis</taxon>
    </lineage>
</organism>
<dbReference type="Pfam" id="PF10324">
    <property type="entry name" value="7TM_GPCR_Srw"/>
    <property type="match status" value="1"/>
</dbReference>
<dbReference type="InParanoid" id="E3LIH5"/>
<keyword evidence="3 5" id="KW-1133">Transmembrane helix</keyword>
<evidence type="ECO:0000256" key="3">
    <source>
        <dbReference type="ARBA" id="ARBA00022989"/>
    </source>
</evidence>
<dbReference type="SUPFAM" id="SSF81321">
    <property type="entry name" value="Family A G protein-coupled receptor-like"/>
    <property type="match status" value="1"/>
</dbReference>
<dbReference type="PANTHER" id="PTHR22751">
    <property type="entry name" value="G-PROTEIN COUPLED RECEPTOR-RELATED"/>
    <property type="match status" value="1"/>
</dbReference>
<feature type="transmembrane region" description="Helical" evidence="5">
    <location>
        <begin position="182"/>
        <end position="202"/>
    </location>
</feature>
<evidence type="ECO:0000313" key="7">
    <source>
        <dbReference type="EMBL" id="EFO95000.1"/>
    </source>
</evidence>
<evidence type="ECO:0000256" key="2">
    <source>
        <dbReference type="ARBA" id="ARBA00022692"/>
    </source>
</evidence>
<evidence type="ECO:0000256" key="5">
    <source>
        <dbReference type="SAM" id="Phobius"/>
    </source>
</evidence>
<keyword evidence="8" id="KW-1185">Reference proteome</keyword>
<accession>E3LIH5</accession>
<dbReference type="GO" id="GO:0016020">
    <property type="term" value="C:membrane"/>
    <property type="evidence" value="ECO:0007669"/>
    <property type="project" value="UniProtKB-SubCell"/>
</dbReference>
<dbReference type="PANTHER" id="PTHR22751:SF288">
    <property type="entry name" value="G-PROTEIN COUPLED RECEPTORS FAMILY 1 PROFILE DOMAIN-CONTAINING PROTEIN"/>
    <property type="match status" value="1"/>
</dbReference>
<dbReference type="Gene3D" id="1.20.1070.10">
    <property type="entry name" value="Rhodopsin 7-helix transmembrane proteins"/>
    <property type="match status" value="1"/>
</dbReference>
<dbReference type="InterPro" id="IPR017452">
    <property type="entry name" value="GPCR_Rhodpsn_7TM"/>
</dbReference>
<dbReference type="STRING" id="31234.E3LIH5"/>
<feature type="transmembrane region" description="Helical" evidence="5">
    <location>
        <begin position="64"/>
        <end position="81"/>
    </location>
</feature>
<dbReference type="eggNOG" id="ENOG502TG9J">
    <property type="taxonomic scope" value="Eukaryota"/>
</dbReference>
<keyword evidence="4 5" id="KW-0472">Membrane</keyword>
<dbReference type="HOGENOM" id="CLU_043715_1_0_1"/>
<feature type="transmembrane region" description="Helical" evidence="5">
    <location>
        <begin position="250"/>
        <end position="269"/>
    </location>
</feature>
<dbReference type="Proteomes" id="UP000008281">
    <property type="component" value="Unassembled WGS sequence"/>
</dbReference>
<evidence type="ECO:0000256" key="4">
    <source>
        <dbReference type="ARBA" id="ARBA00023136"/>
    </source>
</evidence>
<name>E3LIH5_CAERE</name>
<feature type="transmembrane region" description="Helical" evidence="5">
    <location>
        <begin position="294"/>
        <end position="315"/>
    </location>
</feature>
<reference evidence="7" key="1">
    <citation type="submission" date="2007-07" db="EMBL/GenBank/DDBJ databases">
        <title>PCAP assembly of the Caenorhabditis remanei genome.</title>
        <authorList>
            <consortium name="The Caenorhabditis remanei Sequencing Consortium"/>
            <person name="Wilson R.K."/>
        </authorList>
    </citation>
    <scope>NUCLEOTIDE SEQUENCE [LARGE SCALE GENOMIC DNA]</scope>
    <source>
        <strain evidence="7">PB4641</strain>
    </source>
</reference>
<feature type="domain" description="G-protein coupled receptors family 1 profile" evidence="6">
    <location>
        <begin position="72"/>
        <end position="328"/>
    </location>
</feature>
<dbReference type="EMBL" id="DS268409">
    <property type="protein sequence ID" value="EFO95000.1"/>
    <property type="molecule type" value="Genomic_DNA"/>
</dbReference>
<evidence type="ECO:0000313" key="8">
    <source>
        <dbReference type="Proteomes" id="UP000008281"/>
    </source>
</evidence>